<dbReference type="AlphaFoldDB" id="A0A8J2ULR8"/>
<proteinExistence type="predicted"/>
<dbReference type="RefSeq" id="WP_188395141.1">
    <property type="nucleotide sequence ID" value="NZ_BMCG01000002.1"/>
</dbReference>
<name>A0A8J2ULR8_9BURK</name>
<dbReference type="Proteomes" id="UP000620266">
    <property type="component" value="Unassembled WGS sequence"/>
</dbReference>
<protein>
    <recommendedName>
        <fullName evidence="5">DUF2520 domain-containing protein</fullName>
    </recommendedName>
</protein>
<reference evidence="3" key="1">
    <citation type="journal article" date="2014" name="Int. J. Syst. Evol. Microbiol.">
        <title>Complete genome sequence of Corynebacterium casei LMG S-19264T (=DSM 44701T), isolated from a smear-ripened cheese.</title>
        <authorList>
            <consortium name="US DOE Joint Genome Institute (JGI-PGF)"/>
            <person name="Walter F."/>
            <person name="Albersmeier A."/>
            <person name="Kalinowski J."/>
            <person name="Ruckert C."/>
        </authorList>
    </citation>
    <scope>NUCLEOTIDE SEQUENCE</scope>
    <source>
        <strain evidence="3">CCM 7086</strain>
    </source>
</reference>
<dbReference type="InterPro" id="IPR036291">
    <property type="entry name" value="NAD(P)-bd_dom_sf"/>
</dbReference>
<dbReference type="InterPro" id="IPR037108">
    <property type="entry name" value="TM1727-like_C_sf"/>
</dbReference>
<dbReference type="InterPro" id="IPR019665">
    <property type="entry name" value="OxRdtase/DH_put_Rossmann_dom"/>
</dbReference>
<feature type="domain" description="Putative oxidoreductase/dehydrogenase Rossmann-like" evidence="1">
    <location>
        <begin position="6"/>
        <end position="122"/>
    </location>
</feature>
<sequence>MSAIPSLSIIGCGKLGRSLARMLVTHNSVLLADILNHDVASGGRATAFIRAGRVARGYGDLRPADIFLIAAPDDQIEGCCAALAQTGALSARSVVFHCSGALPSTVLAPAQAQGAAVASIHPIRTFAMPEKVIDDFAGTYCGVEGDRRALDVLTPLFNGIGARFVPIERDAKVYYHAAAVFASNYLVTLLDTAIQTYARAGIPQDVAQKMMSVLVRETVNNVLQTGPEQALTGPIARGDIDTVNRQYHAINAVEPAHGRLYKQLGLATARLAQRRKAAEAAQKE</sequence>
<dbReference type="SUPFAM" id="SSF48179">
    <property type="entry name" value="6-phosphogluconate dehydrogenase C-terminal domain-like"/>
    <property type="match status" value="1"/>
</dbReference>
<keyword evidence="4" id="KW-1185">Reference proteome</keyword>
<feature type="domain" description="DUF2520" evidence="2">
    <location>
        <begin position="139"/>
        <end position="267"/>
    </location>
</feature>
<dbReference type="Pfam" id="PF10727">
    <property type="entry name" value="Rossmann-like"/>
    <property type="match status" value="1"/>
</dbReference>
<reference evidence="3" key="2">
    <citation type="submission" date="2020-09" db="EMBL/GenBank/DDBJ databases">
        <authorList>
            <person name="Sun Q."/>
            <person name="Sedlacek I."/>
        </authorList>
    </citation>
    <scope>NUCLEOTIDE SEQUENCE</scope>
    <source>
        <strain evidence="3">CCM 7086</strain>
    </source>
</reference>
<dbReference type="Gene3D" id="3.40.50.720">
    <property type="entry name" value="NAD(P)-binding Rossmann-like Domain"/>
    <property type="match status" value="1"/>
</dbReference>
<dbReference type="SUPFAM" id="SSF51735">
    <property type="entry name" value="NAD(P)-binding Rossmann-fold domains"/>
    <property type="match status" value="1"/>
</dbReference>
<accession>A0A8J2ULR8</accession>
<dbReference type="Pfam" id="PF10728">
    <property type="entry name" value="DUF2520"/>
    <property type="match status" value="1"/>
</dbReference>
<evidence type="ECO:0000313" key="3">
    <source>
        <dbReference type="EMBL" id="GGC03184.1"/>
    </source>
</evidence>
<organism evidence="3 4">
    <name type="scientific">Oxalicibacterium flavum</name>
    <dbReference type="NCBI Taxonomy" id="179467"/>
    <lineage>
        <taxon>Bacteria</taxon>
        <taxon>Pseudomonadati</taxon>
        <taxon>Pseudomonadota</taxon>
        <taxon>Betaproteobacteria</taxon>
        <taxon>Burkholderiales</taxon>
        <taxon>Oxalobacteraceae</taxon>
        <taxon>Oxalicibacterium</taxon>
    </lineage>
</organism>
<comment type="caution">
    <text evidence="3">The sequence shown here is derived from an EMBL/GenBank/DDBJ whole genome shotgun (WGS) entry which is preliminary data.</text>
</comment>
<dbReference type="InterPro" id="IPR018931">
    <property type="entry name" value="DUF2520"/>
</dbReference>
<dbReference type="PANTHER" id="PTHR40459:SF1">
    <property type="entry name" value="CONSERVED HYPOTHETICAL ALANINE AND LEUCINE RICH PROTEIN"/>
    <property type="match status" value="1"/>
</dbReference>
<dbReference type="Gene3D" id="1.10.1040.20">
    <property type="entry name" value="ProC-like, C-terminal domain"/>
    <property type="match status" value="1"/>
</dbReference>
<evidence type="ECO:0000313" key="4">
    <source>
        <dbReference type="Proteomes" id="UP000620266"/>
    </source>
</evidence>
<dbReference type="InterPro" id="IPR008927">
    <property type="entry name" value="6-PGluconate_DH-like_C_sf"/>
</dbReference>
<gene>
    <name evidence="3" type="ORF">GCM10007205_10500</name>
</gene>
<evidence type="ECO:0000259" key="2">
    <source>
        <dbReference type="Pfam" id="PF10728"/>
    </source>
</evidence>
<evidence type="ECO:0008006" key="5">
    <source>
        <dbReference type="Google" id="ProtNLM"/>
    </source>
</evidence>
<dbReference type="EMBL" id="BMCG01000002">
    <property type="protein sequence ID" value="GGC03184.1"/>
    <property type="molecule type" value="Genomic_DNA"/>
</dbReference>
<dbReference type="PANTHER" id="PTHR40459">
    <property type="entry name" value="CONSERVED HYPOTHETICAL ALANINE AND LEUCINE RICH PROTEIN"/>
    <property type="match status" value="1"/>
</dbReference>
<evidence type="ECO:0000259" key="1">
    <source>
        <dbReference type="Pfam" id="PF10727"/>
    </source>
</evidence>